<evidence type="ECO:0000259" key="6">
    <source>
        <dbReference type="PROSITE" id="PS50157"/>
    </source>
</evidence>
<feature type="domain" description="C2H2-type" evidence="6">
    <location>
        <begin position="281"/>
        <end position="308"/>
    </location>
</feature>
<keyword evidence="1" id="KW-0479">Metal-binding</keyword>
<evidence type="ECO:0000313" key="7">
    <source>
        <dbReference type="Proteomes" id="UP000887565"/>
    </source>
</evidence>
<dbReference type="SMART" id="SM00355">
    <property type="entry name" value="ZnF_C2H2"/>
    <property type="match status" value="4"/>
</dbReference>
<dbReference type="InterPro" id="IPR036236">
    <property type="entry name" value="Znf_C2H2_sf"/>
</dbReference>
<dbReference type="PANTHER" id="PTHR24379:SF121">
    <property type="entry name" value="C2H2-TYPE DOMAIN-CONTAINING PROTEIN"/>
    <property type="match status" value="1"/>
</dbReference>
<dbReference type="PANTHER" id="PTHR24379">
    <property type="entry name" value="KRAB AND ZINC FINGER DOMAIN-CONTAINING"/>
    <property type="match status" value="1"/>
</dbReference>
<dbReference type="WBParaSite" id="nRc.2.0.1.t13719-RA">
    <property type="protein sequence ID" value="nRc.2.0.1.t13719-RA"/>
    <property type="gene ID" value="nRc.2.0.1.g13719"/>
</dbReference>
<accession>A0A915IIS7</accession>
<evidence type="ECO:0000313" key="8">
    <source>
        <dbReference type="WBParaSite" id="nRc.2.0.1.t13719-RA"/>
    </source>
</evidence>
<dbReference type="InterPro" id="IPR013087">
    <property type="entry name" value="Znf_C2H2_type"/>
</dbReference>
<sequence length="308" mass="35027">MYGNKFSASDRKNVVDVDTLKDLMKIFCINLPWTKIETSIFRRRKRNKKKILELRDSLKDLVAENTISTQAVSTNCATRKISRMVNGPQNRLNQVCNDRILIHQATDQSEVILSDNDVPPKELECSSSNLVENLVIDGHFSVLSSPTATTDPSFGVEETFFHRCDNCESKFDCLWDLYEHLSNVHGYKELTCQICGENVSGLLSEFQTHWNSHVVTASDNDFSTPGTSNNKSVDKAAVLNNKSEEKRHKCSLCGASFLYESYLKRHCQRQHDILQKTLKPFVCCHCGHATREKCALEVHIKSKHTKIK</sequence>
<keyword evidence="4" id="KW-0862">Zinc</keyword>
<evidence type="ECO:0000256" key="1">
    <source>
        <dbReference type="ARBA" id="ARBA00022723"/>
    </source>
</evidence>
<dbReference type="PROSITE" id="PS00028">
    <property type="entry name" value="ZINC_FINGER_C2H2_1"/>
    <property type="match status" value="2"/>
</dbReference>
<keyword evidence="7" id="KW-1185">Reference proteome</keyword>
<evidence type="ECO:0000256" key="5">
    <source>
        <dbReference type="PROSITE-ProRule" id="PRU00042"/>
    </source>
</evidence>
<evidence type="ECO:0000256" key="4">
    <source>
        <dbReference type="ARBA" id="ARBA00022833"/>
    </source>
</evidence>
<reference evidence="8" key="1">
    <citation type="submission" date="2022-11" db="UniProtKB">
        <authorList>
            <consortium name="WormBaseParasite"/>
        </authorList>
    </citation>
    <scope>IDENTIFICATION</scope>
</reference>
<dbReference type="SUPFAM" id="SSF57667">
    <property type="entry name" value="beta-beta-alpha zinc fingers"/>
    <property type="match status" value="1"/>
</dbReference>
<proteinExistence type="predicted"/>
<evidence type="ECO:0000256" key="2">
    <source>
        <dbReference type="ARBA" id="ARBA00022737"/>
    </source>
</evidence>
<dbReference type="PROSITE" id="PS50157">
    <property type="entry name" value="ZINC_FINGER_C2H2_2"/>
    <property type="match status" value="2"/>
</dbReference>
<feature type="domain" description="C2H2-type" evidence="6">
    <location>
        <begin position="248"/>
        <end position="271"/>
    </location>
</feature>
<organism evidence="7 8">
    <name type="scientific">Romanomermis culicivorax</name>
    <name type="common">Nematode worm</name>
    <dbReference type="NCBI Taxonomy" id="13658"/>
    <lineage>
        <taxon>Eukaryota</taxon>
        <taxon>Metazoa</taxon>
        <taxon>Ecdysozoa</taxon>
        <taxon>Nematoda</taxon>
        <taxon>Enoplea</taxon>
        <taxon>Dorylaimia</taxon>
        <taxon>Mermithida</taxon>
        <taxon>Mermithoidea</taxon>
        <taxon>Mermithidae</taxon>
        <taxon>Romanomermis</taxon>
    </lineage>
</organism>
<keyword evidence="2" id="KW-0677">Repeat</keyword>
<name>A0A915IIS7_ROMCU</name>
<dbReference type="GO" id="GO:0008270">
    <property type="term" value="F:zinc ion binding"/>
    <property type="evidence" value="ECO:0007669"/>
    <property type="project" value="UniProtKB-KW"/>
</dbReference>
<dbReference type="AlphaFoldDB" id="A0A915IIS7"/>
<protein>
    <submittedName>
        <fullName evidence="8">C2H2-type domain-containing protein</fullName>
    </submittedName>
</protein>
<evidence type="ECO:0000256" key="3">
    <source>
        <dbReference type="ARBA" id="ARBA00022771"/>
    </source>
</evidence>
<dbReference type="Gene3D" id="3.30.160.60">
    <property type="entry name" value="Classic Zinc Finger"/>
    <property type="match status" value="2"/>
</dbReference>
<keyword evidence="3 5" id="KW-0863">Zinc-finger</keyword>
<dbReference type="Proteomes" id="UP000887565">
    <property type="component" value="Unplaced"/>
</dbReference>